<dbReference type="PANTHER" id="PTHR19303">
    <property type="entry name" value="TRANSPOSON"/>
    <property type="match status" value="1"/>
</dbReference>
<dbReference type="STRING" id="1810919.A0A3D8RK19"/>
<feature type="domain" description="HTH CENPB-type" evidence="2">
    <location>
        <begin position="56"/>
        <end position="134"/>
    </location>
</feature>
<keyword evidence="4" id="KW-1185">Reference proteome</keyword>
<gene>
    <name evidence="3" type="ORF">DSM5745_06916</name>
</gene>
<reference evidence="3 4" key="1">
    <citation type="journal article" date="2018" name="IMA Fungus">
        <title>IMA Genome-F 9: Draft genome sequence of Annulohypoxylon stygium, Aspergillus mulundensis, Berkeleyomyces basicola (syn. Thielaviopsis basicola), Ceratocystis smalleyi, two Cercospora beticola strains, Coleophoma cylindrospora, Fusarium fracticaudum, Phialophora cf. hyalina, and Morchella septimelata.</title>
        <authorList>
            <person name="Wingfield B.D."/>
            <person name="Bills G.F."/>
            <person name="Dong Y."/>
            <person name="Huang W."/>
            <person name="Nel W.J."/>
            <person name="Swalarsk-Parry B.S."/>
            <person name="Vaghefi N."/>
            <person name="Wilken P.M."/>
            <person name="An Z."/>
            <person name="de Beer Z.W."/>
            <person name="De Vos L."/>
            <person name="Chen L."/>
            <person name="Duong T.A."/>
            <person name="Gao Y."/>
            <person name="Hammerbacher A."/>
            <person name="Kikkert J.R."/>
            <person name="Li Y."/>
            <person name="Li H."/>
            <person name="Li K."/>
            <person name="Li Q."/>
            <person name="Liu X."/>
            <person name="Ma X."/>
            <person name="Naidoo K."/>
            <person name="Pethybridge S.J."/>
            <person name="Sun J."/>
            <person name="Steenkamp E.T."/>
            <person name="van der Nest M.A."/>
            <person name="van Wyk S."/>
            <person name="Wingfield M.J."/>
            <person name="Xiong C."/>
            <person name="Yue Q."/>
            <person name="Zhang X."/>
        </authorList>
    </citation>
    <scope>NUCLEOTIDE SEQUENCE [LARGE SCALE GENOMIC DNA]</scope>
    <source>
        <strain evidence="3 4">DSM 5745</strain>
    </source>
</reference>
<protein>
    <recommendedName>
        <fullName evidence="2">HTH CENPB-type domain-containing protein</fullName>
    </recommendedName>
</protein>
<dbReference type="InterPro" id="IPR050863">
    <property type="entry name" value="CenT-Element_Derived"/>
</dbReference>
<dbReference type="GeneID" id="38117286"/>
<evidence type="ECO:0000259" key="2">
    <source>
        <dbReference type="PROSITE" id="PS51253"/>
    </source>
</evidence>
<dbReference type="GO" id="GO:0003677">
    <property type="term" value="F:DNA binding"/>
    <property type="evidence" value="ECO:0007669"/>
    <property type="project" value="UniProtKB-KW"/>
</dbReference>
<dbReference type="GO" id="GO:0005634">
    <property type="term" value="C:nucleus"/>
    <property type="evidence" value="ECO:0007669"/>
    <property type="project" value="TreeGrafter"/>
</dbReference>
<sequence length="267" mass="30768">MELRSKDESAIKNALAEYMQKKADNPNVLLSEIAKIWNVDYQRLRRRVFDIGPQSERRGAGRRMDDAQEKVLLDFIEKWDDLGAPMTPQMIEGVANEILQIGFDPSDSNNSQPPTVGKNWAGRFMKKHPEFFKKKRVSKEQKRGEKENAGIILHWFGKFRNVVEAHGIQNKDIWNMDKTGFRIGQGRTLDTIFTRYPDHVPSIDSRSQRKLVTAVECVSMAGQLLPPLLILPGQVFLKDWISLTNFPNDYIIKKSKTGYTSRELNYK</sequence>
<name>A0A3D8RK19_9EURO</name>
<dbReference type="RefSeq" id="XP_026602022.1">
    <property type="nucleotide sequence ID" value="XM_026748932.1"/>
</dbReference>
<evidence type="ECO:0000313" key="4">
    <source>
        <dbReference type="Proteomes" id="UP000256690"/>
    </source>
</evidence>
<dbReference type="EMBL" id="PVWQ01000008">
    <property type="protein sequence ID" value="RDW74254.1"/>
    <property type="molecule type" value="Genomic_DNA"/>
</dbReference>
<dbReference type="PROSITE" id="PS51253">
    <property type="entry name" value="HTH_CENPB"/>
    <property type="match status" value="1"/>
</dbReference>
<dbReference type="OrthoDB" id="4324149at2759"/>
<comment type="caution">
    <text evidence="3">The sequence shown here is derived from an EMBL/GenBank/DDBJ whole genome shotgun (WGS) entry which is preliminary data.</text>
</comment>
<keyword evidence="1" id="KW-0238">DNA-binding</keyword>
<dbReference type="AlphaFoldDB" id="A0A3D8RK19"/>
<dbReference type="PANTHER" id="PTHR19303:SF74">
    <property type="entry name" value="POGO TRANSPOSABLE ELEMENT WITH KRAB DOMAIN"/>
    <property type="match status" value="1"/>
</dbReference>
<dbReference type="Proteomes" id="UP000256690">
    <property type="component" value="Unassembled WGS sequence"/>
</dbReference>
<evidence type="ECO:0000256" key="1">
    <source>
        <dbReference type="ARBA" id="ARBA00023125"/>
    </source>
</evidence>
<accession>A0A3D8RK19</accession>
<proteinExistence type="predicted"/>
<evidence type="ECO:0000313" key="3">
    <source>
        <dbReference type="EMBL" id="RDW74254.1"/>
    </source>
</evidence>
<organism evidence="3 4">
    <name type="scientific">Aspergillus mulundensis</name>
    <dbReference type="NCBI Taxonomy" id="1810919"/>
    <lineage>
        <taxon>Eukaryota</taxon>
        <taxon>Fungi</taxon>
        <taxon>Dikarya</taxon>
        <taxon>Ascomycota</taxon>
        <taxon>Pezizomycotina</taxon>
        <taxon>Eurotiomycetes</taxon>
        <taxon>Eurotiomycetidae</taxon>
        <taxon>Eurotiales</taxon>
        <taxon>Aspergillaceae</taxon>
        <taxon>Aspergillus</taxon>
        <taxon>Aspergillus subgen. Nidulantes</taxon>
    </lineage>
</organism>
<dbReference type="Pfam" id="PF03221">
    <property type="entry name" value="HTH_Tnp_Tc5"/>
    <property type="match status" value="1"/>
</dbReference>
<dbReference type="InterPro" id="IPR006600">
    <property type="entry name" value="HTH_CenpB_DNA-bd_dom"/>
</dbReference>